<evidence type="ECO:0000256" key="3">
    <source>
        <dbReference type="ARBA" id="ARBA00022801"/>
    </source>
</evidence>
<protein>
    <submittedName>
        <fullName evidence="6">Arylsulfatase</fullName>
    </submittedName>
</protein>
<dbReference type="InterPro" id="IPR000917">
    <property type="entry name" value="Sulfatase_N"/>
</dbReference>
<dbReference type="Gene3D" id="3.30.1120.10">
    <property type="match status" value="1"/>
</dbReference>
<dbReference type="GO" id="GO:0016787">
    <property type="term" value="F:hydrolase activity"/>
    <property type="evidence" value="ECO:0007669"/>
    <property type="project" value="UniProtKB-KW"/>
</dbReference>
<dbReference type="PROSITE" id="PS00149">
    <property type="entry name" value="SULFATASE_2"/>
    <property type="match status" value="1"/>
</dbReference>
<evidence type="ECO:0000313" key="6">
    <source>
        <dbReference type="EMBL" id="TDS10949.1"/>
    </source>
</evidence>
<sequence length="609" mass="69285">MKMKKLITVRIILFIYITFLFVDVTLAQYSPTPKFKGKIGKTIEETEERYAQVHPLAPENAPNVVWILIDDIGYGATTAFGGLIETPAFDRLADNGLRYTNWHTTAFCAPTRAALLTGRNPHSVHFGYFASESYGTPGYDGYLPFEKATVAEILRENGYSTFAVGKYHVTSPSDVTAAGPFNRWPTGRGFDHYYGYKPSVGGAPQWNAVLYRDTQLTPKDPEGRHVTELFANEAIRYIDELKKVDPRKPFFLYFAPGGTHTPHQVAVEWVDKYKGKFDKGWDWYRETVLGRQKQLGLVPQNVELPPQNPDVRPWDTLLDDEKTVAARLMENYAGFVSHTDYEIGRVIDYLEQTGELENTLIVLMIGDNGTMGASPRDKLVNYTETLPEVLAQQLKNLDSLGTAKSFPNYPGGWAAATNTPFRYYKENPSWEGGTHNAMVLYFPKRIQGNGEVRSQYSYVTDIMPTTLELTNAQVPKIIHGYPQHPIEGISLAYSINHPEAPERHTIQYHETTGSYALYKDGWKVAFPNGMKSPNGAIREPDSSGVYLYNMKEDFNEIHNLADKYPRKVKELKKAFEKEAWKYNVYPLKNKWKTTNPYTIKYYKGNMPRF</sequence>
<keyword evidence="4" id="KW-0106">Calcium</keyword>
<dbReference type="PANTHER" id="PTHR42693">
    <property type="entry name" value="ARYLSULFATASE FAMILY MEMBER"/>
    <property type="match status" value="1"/>
</dbReference>
<dbReference type="InterPro" id="IPR017850">
    <property type="entry name" value="Alkaline_phosphatase_core_sf"/>
</dbReference>
<evidence type="ECO:0000313" key="7">
    <source>
        <dbReference type="Proteomes" id="UP000294752"/>
    </source>
</evidence>
<evidence type="ECO:0000259" key="5">
    <source>
        <dbReference type="Pfam" id="PF00884"/>
    </source>
</evidence>
<keyword evidence="3" id="KW-0378">Hydrolase</keyword>
<dbReference type="Proteomes" id="UP000294752">
    <property type="component" value="Unassembled WGS sequence"/>
</dbReference>
<dbReference type="InterPro" id="IPR024607">
    <property type="entry name" value="Sulfatase_CS"/>
</dbReference>
<dbReference type="OrthoDB" id="9803751at2"/>
<reference evidence="6 7" key="1">
    <citation type="submission" date="2019-03" db="EMBL/GenBank/DDBJ databases">
        <title>Genomic Encyclopedia of Type Strains, Phase III (KMG-III): the genomes of soil and plant-associated and newly described type strains.</title>
        <authorList>
            <person name="Whitman W."/>
        </authorList>
    </citation>
    <scope>NUCLEOTIDE SEQUENCE [LARGE SCALE GENOMIC DNA]</scope>
    <source>
        <strain evidence="6 7">CGMCC 1.12801</strain>
    </source>
</reference>
<evidence type="ECO:0000256" key="4">
    <source>
        <dbReference type="ARBA" id="ARBA00022837"/>
    </source>
</evidence>
<dbReference type="EMBL" id="SNZV01000008">
    <property type="protein sequence ID" value="TDS10949.1"/>
    <property type="molecule type" value="Genomic_DNA"/>
</dbReference>
<proteinExistence type="inferred from homology"/>
<dbReference type="InterPro" id="IPR050738">
    <property type="entry name" value="Sulfatase"/>
</dbReference>
<name>A0A4R7CUN9_9SPHI</name>
<dbReference type="Gene3D" id="3.40.720.10">
    <property type="entry name" value="Alkaline Phosphatase, subunit A"/>
    <property type="match status" value="1"/>
</dbReference>
<dbReference type="PANTHER" id="PTHR42693:SF43">
    <property type="entry name" value="BLL2667 PROTEIN"/>
    <property type="match status" value="1"/>
</dbReference>
<feature type="domain" description="Sulfatase N-terminal" evidence="5">
    <location>
        <begin position="62"/>
        <end position="471"/>
    </location>
</feature>
<evidence type="ECO:0000256" key="2">
    <source>
        <dbReference type="ARBA" id="ARBA00022723"/>
    </source>
</evidence>
<gene>
    <name evidence="6" type="ORF">B0I21_1085</name>
</gene>
<comment type="caution">
    <text evidence="6">The sequence shown here is derived from an EMBL/GenBank/DDBJ whole genome shotgun (WGS) entry which is preliminary data.</text>
</comment>
<dbReference type="GO" id="GO:0046872">
    <property type="term" value="F:metal ion binding"/>
    <property type="evidence" value="ECO:0007669"/>
    <property type="project" value="UniProtKB-KW"/>
</dbReference>
<dbReference type="Pfam" id="PF00884">
    <property type="entry name" value="Sulfatase"/>
    <property type="match status" value="1"/>
</dbReference>
<comment type="similarity">
    <text evidence="1">Belongs to the sulfatase family.</text>
</comment>
<organism evidence="6 7">
    <name type="scientific">Sphingobacterium paludis</name>
    <dbReference type="NCBI Taxonomy" id="1476465"/>
    <lineage>
        <taxon>Bacteria</taxon>
        <taxon>Pseudomonadati</taxon>
        <taxon>Bacteroidota</taxon>
        <taxon>Sphingobacteriia</taxon>
        <taxon>Sphingobacteriales</taxon>
        <taxon>Sphingobacteriaceae</taxon>
        <taxon>Sphingobacterium</taxon>
    </lineage>
</organism>
<evidence type="ECO:0000256" key="1">
    <source>
        <dbReference type="ARBA" id="ARBA00008779"/>
    </source>
</evidence>
<keyword evidence="7" id="KW-1185">Reference proteome</keyword>
<dbReference type="AlphaFoldDB" id="A0A4R7CUN9"/>
<keyword evidence="2" id="KW-0479">Metal-binding</keyword>
<dbReference type="SUPFAM" id="SSF53649">
    <property type="entry name" value="Alkaline phosphatase-like"/>
    <property type="match status" value="1"/>
</dbReference>
<dbReference type="CDD" id="cd16025">
    <property type="entry name" value="PAS_like"/>
    <property type="match status" value="1"/>
</dbReference>
<accession>A0A4R7CUN9</accession>